<keyword evidence="2" id="KW-0233">DNA recombination</keyword>
<dbReference type="Gene3D" id="3.90.1750.20">
    <property type="entry name" value="Putative Large Serine Recombinase, Chain B, Domain 2"/>
    <property type="match status" value="1"/>
</dbReference>
<dbReference type="CDD" id="cd00338">
    <property type="entry name" value="Ser_Recombinase"/>
    <property type="match status" value="1"/>
</dbReference>
<evidence type="ECO:0000313" key="5">
    <source>
        <dbReference type="EMBL" id="WTW70554.1"/>
    </source>
</evidence>
<dbReference type="EMBL" id="CP108313">
    <property type="protein sequence ID" value="WTW70554.1"/>
    <property type="molecule type" value="Genomic_DNA"/>
</dbReference>
<feature type="compositionally biased region" description="Basic and acidic residues" evidence="3">
    <location>
        <begin position="562"/>
        <end position="576"/>
    </location>
</feature>
<protein>
    <submittedName>
        <fullName evidence="5">Recombinase family protein</fullName>
    </submittedName>
</protein>
<dbReference type="Pfam" id="PF07508">
    <property type="entry name" value="Recombinase"/>
    <property type="match status" value="1"/>
</dbReference>
<dbReference type="InterPro" id="IPR006119">
    <property type="entry name" value="Resolv_N"/>
</dbReference>
<dbReference type="PANTHER" id="PTHR30461:SF2">
    <property type="entry name" value="SERINE RECOMBINASE PINE-RELATED"/>
    <property type="match status" value="1"/>
</dbReference>
<dbReference type="SMART" id="SM00857">
    <property type="entry name" value="Resolvase"/>
    <property type="match status" value="1"/>
</dbReference>
<dbReference type="GO" id="GO:0003677">
    <property type="term" value="F:DNA binding"/>
    <property type="evidence" value="ECO:0007669"/>
    <property type="project" value="UniProtKB-KW"/>
</dbReference>
<gene>
    <name evidence="5" type="ORF">OG398_20960</name>
</gene>
<dbReference type="InterPro" id="IPR036162">
    <property type="entry name" value="Resolvase-like_N_sf"/>
</dbReference>
<dbReference type="GO" id="GO:0000150">
    <property type="term" value="F:DNA strand exchange activity"/>
    <property type="evidence" value="ECO:0007669"/>
    <property type="project" value="InterPro"/>
</dbReference>
<dbReference type="PROSITE" id="PS51737">
    <property type="entry name" value="RECOMBINASE_DNA_BIND"/>
    <property type="match status" value="1"/>
</dbReference>
<dbReference type="InterPro" id="IPR038109">
    <property type="entry name" value="DNA_bind_recomb_sf"/>
</dbReference>
<dbReference type="InterPro" id="IPR050639">
    <property type="entry name" value="SSR_resolvase"/>
</dbReference>
<dbReference type="Pfam" id="PF00239">
    <property type="entry name" value="Resolvase"/>
    <property type="match status" value="1"/>
</dbReference>
<evidence type="ECO:0000256" key="3">
    <source>
        <dbReference type="SAM" id="MobiDB-lite"/>
    </source>
</evidence>
<dbReference type="AlphaFoldDB" id="A0AAU2VT61"/>
<feature type="domain" description="Recombinase" evidence="4">
    <location>
        <begin position="180"/>
        <end position="343"/>
    </location>
</feature>
<name>A0AAU2VT61_9ACTN</name>
<organism evidence="5">
    <name type="scientific">Streptomyces sp. NBC_00008</name>
    <dbReference type="NCBI Taxonomy" id="2903610"/>
    <lineage>
        <taxon>Bacteria</taxon>
        <taxon>Bacillati</taxon>
        <taxon>Actinomycetota</taxon>
        <taxon>Actinomycetes</taxon>
        <taxon>Kitasatosporales</taxon>
        <taxon>Streptomycetaceae</taxon>
        <taxon>Streptomyces</taxon>
    </lineage>
</organism>
<dbReference type="InterPro" id="IPR011109">
    <property type="entry name" value="DNA_bind_recombinase_dom"/>
</dbReference>
<dbReference type="SUPFAM" id="SSF53041">
    <property type="entry name" value="Resolvase-like"/>
    <property type="match status" value="1"/>
</dbReference>
<keyword evidence="1" id="KW-0238">DNA-binding</keyword>
<dbReference type="PANTHER" id="PTHR30461">
    <property type="entry name" value="DNA-INVERTASE FROM LAMBDOID PROPHAGE"/>
    <property type="match status" value="1"/>
</dbReference>
<reference evidence="5" key="1">
    <citation type="submission" date="2022-10" db="EMBL/GenBank/DDBJ databases">
        <title>The complete genomes of actinobacterial strains from the NBC collection.</title>
        <authorList>
            <person name="Joergensen T.S."/>
            <person name="Alvarez Arevalo M."/>
            <person name="Sterndorff E.B."/>
            <person name="Faurdal D."/>
            <person name="Vuksanovic O."/>
            <person name="Mourched A.-S."/>
            <person name="Charusanti P."/>
            <person name="Shaw S."/>
            <person name="Blin K."/>
            <person name="Weber T."/>
        </authorList>
    </citation>
    <scope>NUCLEOTIDE SEQUENCE</scope>
    <source>
        <strain evidence="5">NBC_00008</strain>
    </source>
</reference>
<feature type="region of interest" description="Disordered" evidence="3">
    <location>
        <begin position="562"/>
        <end position="596"/>
    </location>
</feature>
<accession>A0AAU2VT61</accession>
<evidence type="ECO:0000259" key="4">
    <source>
        <dbReference type="PROSITE" id="PS51737"/>
    </source>
</evidence>
<feature type="compositionally biased region" description="Low complexity" evidence="3">
    <location>
        <begin position="585"/>
        <end position="596"/>
    </location>
</feature>
<evidence type="ECO:0000256" key="2">
    <source>
        <dbReference type="ARBA" id="ARBA00023172"/>
    </source>
</evidence>
<feature type="region of interest" description="Disordered" evidence="3">
    <location>
        <begin position="368"/>
        <end position="399"/>
    </location>
</feature>
<dbReference type="Gene3D" id="3.40.50.1390">
    <property type="entry name" value="Resolvase, N-terminal catalytic domain"/>
    <property type="match status" value="1"/>
</dbReference>
<sequence length="596" mass="65918">MITPQVVIGMDLHVAAYGRQSYGRLNGSEASPASQRGANHARFELFATEAARQDRAAMWCGHYEDVGISAFSGKERPEFERLLRDCRMGRINVIIVYNISRLSRLEPTDALGIVNELLGLGVTIISTTEGVFRQGNIMDLIHLIFRLDGSYQESKNKSVAVRDAVKQARALGGYVGGKAPFGRKLRQVTRHNADGKPIAIQVLDTDADQAKIIQRVWWNIRKHKSRAIAAKPTGKTVPGSLGSIVTQLNADDVPTQGSARGKKTKGGAWHIKTLAGMLRHPQLAGFATEPIYEPQKTDPAKLRVVGHRILRAEDGTPVQPWKPIIEPGDWFELQEWLDSRPKRKFENRTTALLTSMEVLYCECGRPKSANNSPRPVGGSYFCSRPSGTKRKPGEHEGGSYITRVGVDDLVARRIFALITAGEDDPETGDVLAAAAQRYGEANESPETAQERRTVVQERADAARALGQLYDDADLYRGDEVGRARWQRDVRQQQERLAGCDARMAELGETDVPVLPIASWLEQDSDATGDPIGPGTWWAKASLNDRRDLVKLFVQRVEIRKARDDEKSRGNKAEPVVEPRVTISWAKPAARQQEAAA</sequence>
<evidence type="ECO:0000256" key="1">
    <source>
        <dbReference type="ARBA" id="ARBA00023125"/>
    </source>
</evidence>
<proteinExistence type="predicted"/>